<feature type="non-terminal residue" evidence="1">
    <location>
        <position position="121"/>
    </location>
</feature>
<dbReference type="EMBL" id="QPFP01000204">
    <property type="protein sequence ID" value="TEB19183.1"/>
    <property type="molecule type" value="Genomic_DNA"/>
</dbReference>
<dbReference type="Proteomes" id="UP000298030">
    <property type="component" value="Unassembled WGS sequence"/>
</dbReference>
<evidence type="ECO:0000313" key="1">
    <source>
        <dbReference type="EMBL" id="TEB19183.1"/>
    </source>
</evidence>
<gene>
    <name evidence="1" type="ORF">FA13DRAFT_1744673</name>
</gene>
<proteinExistence type="predicted"/>
<keyword evidence="2" id="KW-1185">Reference proteome</keyword>
<accession>A0A4Y7SBZ0</accession>
<name>A0A4Y7SBZ0_COPMI</name>
<dbReference type="AlphaFoldDB" id="A0A4Y7SBZ0"/>
<evidence type="ECO:0000313" key="2">
    <source>
        <dbReference type="Proteomes" id="UP000298030"/>
    </source>
</evidence>
<sequence length="121" mass="13715">MSSLVACSLLEYTLLTPFERIETREGPTITKFARYQSDLSAQRWAISTQRCDVKAPSFVSHFPSSYHLRSAVMLTSLAMYTANDTQAPRDARGRSVSTPIRVLRLHHETLGRVYQALLVRL</sequence>
<reference evidence="1 2" key="1">
    <citation type="journal article" date="2019" name="Nat. Ecol. Evol.">
        <title>Megaphylogeny resolves global patterns of mushroom evolution.</title>
        <authorList>
            <person name="Varga T."/>
            <person name="Krizsan K."/>
            <person name="Foldi C."/>
            <person name="Dima B."/>
            <person name="Sanchez-Garcia M."/>
            <person name="Sanchez-Ramirez S."/>
            <person name="Szollosi G.J."/>
            <person name="Szarkandi J.G."/>
            <person name="Papp V."/>
            <person name="Albert L."/>
            <person name="Andreopoulos W."/>
            <person name="Angelini C."/>
            <person name="Antonin V."/>
            <person name="Barry K.W."/>
            <person name="Bougher N.L."/>
            <person name="Buchanan P."/>
            <person name="Buyck B."/>
            <person name="Bense V."/>
            <person name="Catcheside P."/>
            <person name="Chovatia M."/>
            <person name="Cooper J."/>
            <person name="Damon W."/>
            <person name="Desjardin D."/>
            <person name="Finy P."/>
            <person name="Geml J."/>
            <person name="Haridas S."/>
            <person name="Hughes K."/>
            <person name="Justo A."/>
            <person name="Karasinski D."/>
            <person name="Kautmanova I."/>
            <person name="Kiss B."/>
            <person name="Kocsube S."/>
            <person name="Kotiranta H."/>
            <person name="LaButti K.M."/>
            <person name="Lechner B.E."/>
            <person name="Liimatainen K."/>
            <person name="Lipzen A."/>
            <person name="Lukacs Z."/>
            <person name="Mihaltcheva S."/>
            <person name="Morgado L.N."/>
            <person name="Niskanen T."/>
            <person name="Noordeloos M.E."/>
            <person name="Ohm R.A."/>
            <person name="Ortiz-Santana B."/>
            <person name="Ovrebo C."/>
            <person name="Racz N."/>
            <person name="Riley R."/>
            <person name="Savchenko A."/>
            <person name="Shiryaev A."/>
            <person name="Soop K."/>
            <person name="Spirin V."/>
            <person name="Szebenyi C."/>
            <person name="Tomsovsky M."/>
            <person name="Tulloss R.E."/>
            <person name="Uehling J."/>
            <person name="Grigoriev I.V."/>
            <person name="Vagvolgyi C."/>
            <person name="Papp T."/>
            <person name="Martin F.M."/>
            <person name="Miettinen O."/>
            <person name="Hibbett D.S."/>
            <person name="Nagy L.G."/>
        </authorList>
    </citation>
    <scope>NUCLEOTIDE SEQUENCE [LARGE SCALE GENOMIC DNA]</scope>
    <source>
        <strain evidence="1 2">FP101781</strain>
    </source>
</reference>
<comment type="caution">
    <text evidence="1">The sequence shown here is derived from an EMBL/GenBank/DDBJ whole genome shotgun (WGS) entry which is preliminary data.</text>
</comment>
<protein>
    <submittedName>
        <fullName evidence="1">Uncharacterized protein</fullName>
    </submittedName>
</protein>
<organism evidence="1 2">
    <name type="scientific">Coprinellus micaceus</name>
    <name type="common">Glistening ink-cap mushroom</name>
    <name type="synonym">Coprinus micaceus</name>
    <dbReference type="NCBI Taxonomy" id="71717"/>
    <lineage>
        <taxon>Eukaryota</taxon>
        <taxon>Fungi</taxon>
        <taxon>Dikarya</taxon>
        <taxon>Basidiomycota</taxon>
        <taxon>Agaricomycotina</taxon>
        <taxon>Agaricomycetes</taxon>
        <taxon>Agaricomycetidae</taxon>
        <taxon>Agaricales</taxon>
        <taxon>Agaricineae</taxon>
        <taxon>Psathyrellaceae</taxon>
        <taxon>Coprinellus</taxon>
    </lineage>
</organism>